<evidence type="ECO:0000313" key="4">
    <source>
        <dbReference type="Proteomes" id="UP000515908"/>
    </source>
</evidence>
<accession>A0A7G2C4Q4</accession>
<dbReference type="EMBL" id="LR877146">
    <property type="protein sequence ID" value="CAD2213727.1"/>
    <property type="molecule type" value="Genomic_DNA"/>
</dbReference>
<dbReference type="VEuPathDB" id="TriTrypDB:ADEAN_000117000"/>
<protein>
    <recommendedName>
        <fullName evidence="2">C3H1-type domain-containing protein</fullName>
    </recommendedName>
</protein>
<keyword evidence="1" id="KW-0863">Zinc-finger</keyword>
<organism evidence="3 4">
    <name type="scientific">Angomonas deanei</name>
    <dbReference type="NCBI Taxonomy" id="59799"/>
    <lineage>
        <taxon>Eukaryota</taxon>
        <taxon>Discoba</taxon>
        <taxon>Euglenozoa</taxon>
        <taxon>Kinetoplastea</taxon>
        <taxon>Metakinetoplastina</taxon>
        <taxon>Trypanosomatida</taxon>
        <taxon>Trypanosomatidae</taxon>
        <taxon>Strigomonadinae</taxon>
        <taxon>Angomonas</taxon>
    </lineage>
</organism>
<evidence type="ECO:0000313" key="3">
    <source>
        <dbReference type="EMBL" id="CAD2213727.1"/>
    </source>
</evidence>
<reference evidence="3 4" key="1">
    <citation type="submission" date="2020-08" db="EMBL/GenBank/DDBJ databases">
        <authorList>
            <person name="Newling K."/>
            <person name="Davey J."/>
            <person name="Forrester S."/>
        </authorList>
    </citation>
    <scope>NUCLEOTIDE SEQUENCE [LARGE SCALE GENOMIC DNA]</scope>
    <source>
        <strain evidence="4">Crithidia deanei Carvalho (ATCC PRA-265)</strain>
    </source>
</reference>
<dbReference type="AlphaFoldDB" id="A0A7G2C4Q4"/>
<name>A0A7G2C4Q4_9TRYP</name>
<dbReference type="InterPro" id="IPR000571">
    <property type="entry name" value="Znf_CCCH"/>
</dbReference>
<evidence type="ECO:0000256" key="1">
    <source>
        <dbReference type="PROSITE-ProRule" id="PRU00723"/>
    </source>
</evidence>
<keyword evidence="4" id="KW-1185">Reference proteome</keyword>
<dbReference type="Proteomes" id="UP000515908">
    <property type="component" value="Chromosome 02"/>
</dbReference>
<keyword evidence="1" id="KW-0862">Zinc</keyword>
<dbReference type="GO" id="GO:0008270">
    <property type="term" value="F:zinc ion binding"/>
    <property type="evidence" value="ECO:0007669"/>
    <property type="project" value="UniProtKB-KW"/>
</dbReference>
<keyword evidence="1" id="KW-0479">Metal-binding</keyword>
<proteinExistence type="predicted"/>
<dbReference type="PROSITE" id="PS50103">
    <property type="entry name" value="ZF_C3H1"/>
    <property type="match status" value="1"/>
</dbReference>
<gene>
    <name evidence="3" type="ORF">ADEAN_000117000</name>
</gene>
<evidence type="ECO:0000259" key="2">
    <source>
        <dbReference type="PROSITE" id="PS50103"/>
    </source>
</evidence>
<feature type="zinc finger region" description="C3H1-type" evidence="1">
    <location>
        <begin position="55"/>
        <end position="85"/>
    </location>
</feature>
<feature type="domain" description="C3H1-type" evidence="2">
    <location>
        <begin position="55"/>
        <end position="85"/>
    </location>
</feature>
<sequence length="123" mass="14641">MHRLFGPALRPAHLRKSGKPLNSPHYYYEKVLAAMPINDDPNYLQYSYEKYEPYQFRVQKCPHYVKGDLDSCRYGKNCFYYHCSRNHRSVEVNMLGNLASVQDVLEWLRVKNNNPRRKPTQES</sequence>